<proteinExistence type="predicted"/>
<dbReference type="STRING" id="335543.Sfum_3441"/>
<accession>A0LNW0</accession>
<dbReference type="AlphaFoldDB" id="A0LNW0"/>
<organism evidence="2 3">
    <name type="scientific">Syntrophobacter fumaroxidans (strain DSM 10017 / MPOB)</name>
    <dbReference type="NCBI Taxonomy" id="335543"/>
    <lineage>
        <taxon>Bacteria</taxon>
        <taxon>Pseudomonadati</taxon>
        <taxon>Thermodesulfobacteriota</taxon>
        <taxon>Syntrophobacteria</taxon>
        <taxon>Syntrophobacterales</taxon>
        <taxon>Syntrophobacteraceae</taxon>
        <taxon>Syntrophobacter</taxon>
    </lineage>
</organism>
<dbReference type="InParanoid" id="A0LNW0"/>
<dbReference type="Proteomes" id="UP000001784">
    <property type="component" value="Chromosome"/>
</dbReference>
<evidence type="ECO:0000313" key="3">
    <source>
        <dbReference type="Proteomes" id="UP000001784"/>
    </source>
</evidence>
<dbReference type="EMBL" id="CP000478">
    <property type="protein sequence ID" value="ABK19112.1"/>
    <property type="molecule type" value="Genomic_DNA"/>
</dbReference>
<dbReference type="KEGG" id="sfu:Sfum_3441"/>
<reference evidence="2 3" key="1">
    <citation type="submission" date="2006-10" db="EMBL/GenBank/DDBJ databases">
        <title>Complete sequence of Syntrophobacter fumaroxidans MPOB.</title>
        <authorList>
            <consortium name="US DOE Joint Genome Institute"/>
            <person name="Copeland A."/>
            <person name="Lucas S."/>
            <person name="Lapidus A."/>
            <person name="Barry K."/>
            <person name="Detter J.C."/>
            <person name="Glavina del Rio T."/>
            <person name="Hammon N."/>
            <person name="Israni S."/>
            <person name="Pitluck S."/>
            <person name="Goltsman E.G."/>
            <person name="Martinez M."/>
            <person name="Schmutz J."/>
            <person name="Larimer F."/>
            <person name="Land M."/>
            <person name="Hauser L."/>
            <person name="Kyrpides N."/>
            <person name="Kim E."/>
            <person name="Boone D.R."/>
            <person name="Brockman F."/>
            <person name="Culley D."/>
            <person name="Ferry J."/>
            <person name="Gunsalus R."/>
            <person name="McInerney M.J."/>
            <person name="Morrison M."/>
            <person name="Plugge C."/>
            <person name="Rohlin L."/>
            <person name="Scholten J."/>
            <person name="Sieber J."/>
            <person name="Stams A.J.M."/>
            <person name="Worm P."/>
            <person name="Henstra A.M."/>
            <person name="Richardson P."/>
        </authorList>
    </citation>
    <scope>NUCLEOTIDE SEQUENCE [LARGE SCALE GENOMIC DNA]</scope>
    <source>
        <strain evidence="3">DSM 10017 / MPOB</strain>
    </source>
</reference>
<evidence type="ECO:0000256" key="1">
    <source>
        <dbReference type="SAM" id="MobiDB-lite"/>
    </source>
</evidence>
<evidence type="ECO:0000313" key="2">
    <source>
        <dbReference type="EMBL" id="ABK19112.1"/>
    </source>
</evidence>
<dbReference type="HOGENOM" id="CLU_1359829_0_0_7"/>
<protein>
    <submittedName>
        <fullName evidence="2">Uncharacterized protein</fullName>
    </submittedName>
</protein>
<gene>
    <name evidence="2" type="ordered locus">Sfum_3441</name>
</gene>
<name>A0LNW0_SYNFM</name>
<feature type="region of interest" description="Disordered" evidence="1">
    <location>
        <begin position="134"/>
        <end position="153"/>
    </location>
</feature>
<keyword evidence="3" id="KW-1185">Reference proteome</keyword>
<sequence length="201" mass="22429">MFSPSGELWRVCPGIRSRMLLPGASSERRGACGRLHGRGIRDRFHGGTVEIQASRSRWKGDVSCAIRRRDAPAPGQAPATVQPRRHIPERIRDEAAGRSLGPMELSRYRNRETTATNGRKRAAVEIRERRRGGFFASPVRGSPSASARDRPEWKDLLSSPGKLVGPFCRNYSPGNQWWRVGASREIPSEVSPPGRTFETCR</sequence>